<evidence type="ECO:0000313" key="3">
    <source>
        <dbReference type="Proteomes" id="UP000016930"/>
    </source>
</evidence>
<gene>
    <name evidence="2" type="ORF">CERSUDRAFT_116946</name>
</gene>
<dbReference type="SUPFAM" id="SSF56112">
    <property type="entry name" value="Protein kinase-like (PK-like)"/>
    <property type="match status" value="1"/>
</dbReference>
<dbReference type="AlphaFoldDB" id="M2PFN1"/>
<accession>M2PFN1</accession>
<feature type="domain" description="Aminoglycoside phosphotransferase" evidence="1">
    <location>
        <begin position="57"/>
        <end position="232"/>
    </location>
</feature>
<reference evidence="2 3" key="1">
    <citation type="journal article" date="2012" name="Proc. Natl. Acad. Sci. U.S.A.">
        <title>Comparative genomics of Ceriporiopsis subvermispora and Phanerochaete chrysosporium provide insight into selective ligninolysis.</title>
        <authorList>
            <person name="Fernandez-Fueyo E."/>
            <person name="Ruiz-Duenas F.J."/>
            <person name="Ferreira P."/>
            <person name="Floudas D."/>
            <person name="Hibbett D.S."/>
            <person name="Canessa P."/>
            <person name="Larrondo L.F."/>
            <person name="James T.Y."/>
            <person name="Seelenfreund D."/>
            <person name="Lobos S."/>
            <person name="Polanco R."/>
            <person name="Tello M."/>
            <person name="Honda Y."/>
            <person name="Watanabe T."/>
            <person name="Watanabe T."/>
            <person name="Ryu J.S."/>
            <person name="Kubicek C.P."/>
            <person name="Schmoll M."/>
            <person name="Gaskell J."/>
            <person name="Hammel K.E."/>
            <person name="St John F.J."/>
            <person name="Vanden Wymelenberg A."/>
            <person name="Sabat G."/>
            <person name="Splinter BonDurant S."/>
            <person name="Syed K."/>
            <person name="Yadav J.S."/>
            <person name="Doddapaneni H."/>
            <person name="Subramanian V."/>
            <person name="Lavin J.L."/>
            <person name="Oguiza J.A."/>
            <person name="Perez G."/>
            <person name="Pisabarro A.G."/>
            <person name="Ramirez L."/>
            <person name="Santoyo F."/>
            <person name="Master E."/>
            <person name="Coutinho P.M."/>
            <person name="Henrissat B."/>
            <person name="Lombard V."/>
            <person name="Magnuson J.K."/>
            <person name="Kuees U."/>
            <person name="Hori C."/>
            <person name="Igarashi K."/>
            <person name="Samejima M."/>
            <person name="Held B.W."/>
            <person name="Barry K.W."/>
            <person name="LaButti K.M."/>
            <person name="Lapidus A."/>
            <person name="Lindquist E.A."/>
            <person name="Lucas S.M."/>
            <person name="Riley R."/>
            <person name="Salamov A.A."/>
            <person name="Hoffmeister D."/>
            <person name="Schwenk D."/>
            <person name="Hadar Y."/>
            <person name="Yarden O."/>
            <person name="de Vries R.P."/>
            <person name="Wiebenga A."/>
            <person name="Stenlid J."/>
            <person name="Eastwood D."/>
            <person name="Grigoriev I.V."/>
            <person name="Berka R.M."/>
            <person name="Blanchette R.A."/>
            <person name="Kersten P."/>
            <person name="Martinez A.T."/>
            <person name="Vicuna R."/>
            <person name="Cullen D."/>
        </authorList>
    </citation>
    <scope>NUCLEOTIDE SEQUENCE [LARGE SCALE GENOMIC DNA]</scope>
    <source>
        <strain evidence="2 3">B</strain>
    </source>
</reference>
<dbReference type="Pfam" id="PF01636">
    <property type="entry name" value="APH"/>
    <property type="match status" value="1"/>
</dbReference>
<dbReference type="Proteomes" id="UP000016930">
    <property type="component" value="Unassembled WGS sequence"/>
</dbReference>
<dbReference type="InterPro" id="IPR051678">
    <property type="entry name" value="AGP_Transferase"/>
</dbReference>
<proteinExistence type="predicted"/>
<dbReference type="Gene3D" id="3.90.1200.10">
    <property type="match status" value="1"/>
</dbReference>
<dbReference type="EMBL" id="KB445802">
    <property type="protein sequence ID" value="EMD34749.1"/>
    <property type="molecule type" value="Genomic_DNA"/>
</dbReference>
<dbReference type="InterPro" id="IPR011009">
    <property type="entry name" value="Kinase-like_dom_sf"/>
</dbReference>
<protein>
    <recommendedName>
        <fullName evidence="1">Aminoglycoside phosphotransferase domain-containing protein</fullName>
    </recommendedName>
</protein>
<dbReference type="PANTHER" id="PTHR21310">
    <property type="entry name" value="AMINOGLYCOSIDE PHOSPHOTRANSFERASE-RELATED-RELATED"/>
    <property type="match status" value="1"/>
</dbReference>
<organism evidence="2 3">
    <name type="scientific">Ceriporiopsis subvermispora (strain B)</name>
    <name type="common">White-rot fungus</name>
    <name type="synonym">Gelatoporia subvermispora</name>
    <dbReference type="NCBI Taxonomy" id="914234"/>
    <lineage>
        <taxon>Eukaryota</taxon>
        <taxon>Fungi</taxon>
        <taxon>Dikarya</taxon>
        <taxon>Basidiomycota</taxon>
        <taxon>Agaricomycotina</taxon>
        <taxon>Agaricomycetes</taxon>
        <taxon>Polyporales</taxon>
        <taxon>Gelatoporiaceae</taxon>
        <taxon>Gelatoporia</taxon>
    </lineage>
</organism>
<evidence type="ECO:0000259" key="1">
    <source>
        <dbReference type="Pfam" id="PF01636"/>
    </source>
</evidence>
<sequence length="285" mass="32991">MKLILRNLLLAGAKRILLLIPASWRLWIYKYRARKEPYGDAGFSACLKIFPYIWVKWGTRTHIEAESIRLVRHHTSIPVPDVIDVVEDVARGNRYMLMTEVPGQKFPRVMDSLSPNDLSRMAVQLRDWLFQLRDIPSPYGSSICGVNHTGVVSYRWSGRPQGPFATISDLHRWMFRSFTSDELEDSEMRQAVSTLNDTPRSLYFTHGDLLGWNVLVQDGQLSGIVDWECAAWLPDYWEYAAPHYPRGYAPANKWQHVVRAAMENYDAEVNAELQVWKRRDFGLGF</sequence>
<dbReference type="InterPro" id="IPR002575">
    <property type="entry name" value="Aminoglycoside_PTrfase"/>
</dbReference>
<dbReference type="HOGENOM" id="CLU_021768_8_1_1"/>
<dbReference type="OrthoDB" id="5404599at2759"/>
<name>M2PFN1_CERS8</name>
<dbReference type="STRING" id="914234.M2PFN1"/>
<keyword evidence="3" id="KW-1185">Reference proteome</keyword>
<evidence type="ECO:0000313" key="2">
    <source>
        <dbReference type="EMBL" id="EMD34749.1"/>
    </source>
</evidence>
<dbReference type="PANTHER" id="PTHR21310:SF15">
    <property type="entry name" value="AMINOGLYCOSIDE PHOSPHOTRANSFERASE DOMAIN-CONTAINING PROTEIN"/>
    <property type="match status" value="1"/>
</dbReference>